<organism evidence="1 2">
    <name type="scientific">Ananas comosus</name>
    <name type="common">Pineapple</name>
    <name type="synonym">Ananas ananas</name>
    <dbReference type="NCBI Taxonomy" id="4615"/>
    <lineage>
        <taxon>Eukaryota</taxon>
        <taxon>Viridiplantae</taxon>
        <taxon>Streptophyta</taxon>
        <taxon>Embryophyta</taxon>
        <taxon>Tracheophyta</taxon>
        <taxon>Spermatophyta</taxon>
        <taxon>Magnoliopsida</taxon>
        <taxon>Liliopsida</taxon>
        <taxon>Poales</taxon>
        <taxon>Bromeliaceae</taxon>
        <taxon>Bromelioideae</taxon>
        <taxon>Ananas</taxon>
    </lineage>
</organism>
<protein>
    <submittedName>
        <fullName evidence="1">Uncharacterized protein</fullName>
    </submittedName>
</protein>
<accession>A0A199UUU7</accession>
<proteinExistence type="predicted"/>
<name>A0A199UUU7_ANACO</name>
<evidence type="ECO:0000313" key="2">
    <source>
        <dbReference type="Proteomes" id="UP000092600"/>
    </source>
</evidence>
<gene>
    <name evidence="1" type="ORF">ACMD2_24667</name>
</gene>
<dbReference type="EMBL" id="LSRQ01004938">
    <property type="protein sequence ID" value="OAY68420.1"/>
    <property type="molecule type" value="Genomic_DNA"/>
</dbReference>
<dbReference type="AlphaFoldDB" id="A0A199UUU7"/>
<reference evidence="1 2" key="1">
    <citation type="journal article" date="2016" name="DNA Res.">
        <title>The draft genome of MD-2 pineapple using hybrid error correction of long reads.</title>
        <authorList>
            <person name="Redwan R.M."/>
            <person name="Saidin A."/>
            <person name="Kumar S.V."/>
        </authorList>
    </citation>
    <scope>NUCLEOTIDE SEQUENCE [LARGE SCALE GENOMIC DNA]</scope>
    <source>
        <strain evidence="2">cv. MD2</strain>
        <tissue evidence="1">Leaf</tissue>
    </source>
</reference>
<comment type="caution">
    <text evidence="1">The sequence shown here is derived from an EMBL/GenBank/DDBJ whole genome shotgun (WGS) entry which is preliminary data.</text>
</comment>
<evidence type="ECO:0000313" key="1">
    <source>
        <dbReference type="EMBL" id="OAY68420.1"/>
    </source>
</evidence>
<sequence length="105" mass="11922">MTGIKKALEPYKVGDSSTDVVLCVSNMWKDVQISKLSEDDFEEGVEFLFKKMVLQKNMKDSRGRRVNGFYFQLGREAYLSSWFIAIISPIASKSQGLFSSFSFVS</sequence>
<dbReference type="Proteomes" id="UP000092600">
    <property type="component" value="Unassembled WGS sequence"/>
</dbReference>